<accession>A0ABX7U3H8</accession>
<evidence type="ECO:0000313" key="1">
    <source>
        <dbReference type="EMBL" id="QTE02614.1"/>
    </source>
</evidence>
<name>A0ABX7U3H8_STRCY</name>
<protein>
    <submittedName>
        <fullName evidence="1">Uncharacterized protein</fullName>
    </submittedName>
</protein>
<gene>
    <name evidence="1" type="ORF">S1361_35110</name>
</gene>
<keyword evidence="2" id="KW-1185">Reference proteome</keyword>
<organism evidence="1 2">
    <name type="scientific">Streptomyces cyanogenus</name>
    <dbReference type="NCBI Taxonomy" id="80860"/>
    <lineage>
        <taxon>Bacteria</taxon>
        <taxon>Bacillati</taxon>
        <taxon>Actinomycetota</taxon>
        <taxon>Actinomycetes</taxon>
        <taxon>Kitasatosporales</taxon>
        <taxon>Streptomycetaceae</taxon>
        <taxon>Streptomyces</taxon>
    </lineage>
</organism>
<dbReference type="EMBL" id="CP071839">
    <property type="protein sequence ID" value="QTE02614.1"/>
    <property type="molecule type" value="Genomic_DNA"/>
</dbReference>
<evidence type="ECO:0000313" key="2">
    <source>
        <dbReference type="Proteomes" id="UP000663908"/>
    </source>
</evidence>
<reference evidence="1 2" key="1">
    <citation type="submission" date="2021-03" db="EMBL/GenBank/DDBJ databases">
        <title>Complete genome sequence of Streptomyces cyanogenus S136, producer of anticancer angucycline landomycin A.</title>
        <authorList>
            <person name="Hrab P."/>
            <person name="Ruckert C."/>
            <person name="Busche T."/>
            <person name="Ostash I."/>
            <person name="Kalinowski J."/>
            <person name="Fedorenko V."/>
            <person name="Yushchuk O."/>
            <person name="Ostash B."/>
        </authorList>
    </citation>
    <scope>NUCLEOTIDE SEQUENCE [LARGE SCALE GENOMIC DNA]</scope>
    <source>
        <strain evidence="1 2">S136</strain>
    </source>
</reference>
<sequence length="94" mass="10544">MTRRRGLRSTLDCMTEQAAPHISHPRVLVHGVCPGRHGEPPFRIMEIDGQVVGEARTITDVLETAASYGIPIHDLDDPDAVRWVGGDKYTWRVR</sequence>
<proteinExistence type="predicted"/>
<dbReference type="Proteomes" id="UP000663908">
    <property type="component" value="Chromosome"/>
</dbReference>